<dbReference type="Proteomes" id="UP001265746">
    <property type="component" value="Unassembled WGS sequence"/>
</dbReference>
<feature type="transmembrane region" description="Helical" evidence="2">
    <location>
        <begin position="268"/>
        <end position="286"/>
    </location>
</feature>
<keyword evidence="2" id="KW-0472">Membrane</keyword>
<reference evidence="4" key="1">
    <citation type="submission" date="2023-06" db="EMBL/GenBank/DDBJ databases">
        <authorList>
            <person name="Noh H."/>
        </authorList>
    </citation>
    <scope>NUCLEOTIDE SEQUENCE</scope>
    <source>
        <strain evidence="4">DUCC20226</strain>
    </source>
</reference>
<evidence type="ECO:0000313" key="4">
    <source>
        <dbReference type="EMBL" id="KAK2603020.1"/>
    </source>
</evidence>
<evidence type="ECO:0000256" key="2">
    <source>
        <dbReference type="SAM" id="Phobius"/>
    </source>
</evidence>
<name>A0AAD9W0J8_PHOAM</name>
<comment type="caution">
    <text evidence="4">The sequence shown here is derived from an EMBL/GenBank/DDBJ whole genome shotgun (WGS) entry which is preliminary data.</text>
</comment>
<evidence type="ECO:0000313" key="5">
    <source>
        <dbReference type="Proteomes" id="UP001265746"/>
    </source>
</evidence>
<feature type="region of interest" description="Disordered" evidence="1">
    <location>
        <begin position="1"/>
        <end position="29"/>
    </location>
</feature>
<organism evidence="4 5">
    <name type="scientific">Phomopsis amygdali</name>
    <name type="common">Fusicoccum amygdali</name>
    <dbReference type="NCBI Taxonomy" id="1214568"/>
    <lineage>
        <taxon>Eukaryota</taxon>
        <taxon>Fungi</taxon>
        <taxon>Dikarya</taxon>
        <taxon>Ascomycota</taxon>
        <taxon>Pezizomycotina</taxon>
        <taxon>Sordariomycetes</taxon>
        <taxon>Sordariomycetidae</taxon>
        <taxon>Diaporthales</taxon>
        <taxon>Diaporthaceae</taxon>
        <taxon>Diaporthe</taxon>
    </lineage>
</organism>
<keyword evidence="2" id="KW-1133">Transmembrane helix</keyword>
<dbReference type="Pfam" id="PF20237">
    <property type="entry name" value="DUF6594"/>
    <property type="match status" value="1"/>
</dbReference>
<proteinExistence type="predicted"/>
<dbReference type="AlphaFoldDB" id="A0AAD9W0J8"/>
<feature type="compositionally biased region" description="Basic and acidic residues" evidence="1">
    <location>
        <begin position="1"/>
        <end position="11"/>
    </location>
</feature>
<protein>
    <recommendedName>
        <fullName evidence="3">DUF6594 domain-containing protein</fullName>
    </recommendedName>
</protein>
<feature type="transmembrane region" description="Helical" evidence="2">
    <location>
        <begin position="239"/>
        <end position="261"/>
    </location>
</feature>
<feature type="domain" description="DUF6594" evidence="3">
    <location>
        <begin position="81"/>
        <end position="281"/>
    </location>
</feature>
<feature type="transmembrane region" description="Helical" evidence="2">
    <location>
        <begin position="212"/>
        <end position="233"/>
    </location>
</feature>
<gene>
    <name evidence="4" type="ORF">N8I77_009508</name>
</gene>
<keyword evidence="2" id="KW-0812">Transmembrane</keyword>
<dbReference type="InterPro" id="IPR046529">
    <property type="entry name" value="DUF6594"/>
</dbReference>
<evidence type="ECO:0000256" key="1">
    <source>
        <dbReference type="SAM" id="MobiDB-lite"/>
    </source>
</evidence>
<accession>A0AAD9W0J8</accession>
<keyword evidence="5" id="KW-1185">Reference proteome</keyword>
<evidence type="ECO:0000259" key="3">
    <source>
        <dbReference type="Pfam" id="PF20237"/>
    </source>
</evidence>
<sequence length="288" mass="32121">MAPRSPREESPSRWTDPAQRIPPTSRPGSTLNGGALYDLRYPIAPESLGELPFYRRLALVADGHLFAKRKRDVLFDIELATLQRMVIHDLQYQLVALVKKIHDRKDTDEREMNKAKKLLEDYSTATRNYDLMLTKKATAKSTGRQDAFRVTSEERLGFILMKRAGLVPSPADLELLQDNINLETDWDPEGRRNILPGDSRGQLLEHMDLMAFYTRASMGLLGGFALIVPMLIMVLQNDLLTTLIVTSASTVIFAGVLAIFGREFKGETVLASVAAYAAVLVVFIGAKS</sequence>
<dbReference type="EMBL" id="JAUJFL010000005">
    <property type="protein sequence ID" value="KAK2603020.1"/>
    <property type="molecule type" value="Genomic_DNA"/>
</dbReference>